<reference evidence="3" key="1">
    <citation type="submission" date="2012-06" db="EMBL/GenBank/DDBJ databases">
        <title>The complete genome of Flexibacter litoralis DSM 6794.</title>
        <authorList>
            <person name="Lucas S."/>
            <person name="Copeland A."/>
            <person name="Lapidus A."/>
            <person name="Glavina del Rio T."/>
            <person name="Dalin E."/>
            <person name="Tice H."/>
            <person name="Bruce D."/>
            <person name="Goodwin L."/>
            <person name="Pitluck S."/>
            <person name="Peters L."/>
            <person name="Ovchinnikova G."/>
            <person name="Lu M."/>
            <person name="Kyrpides N."/>
            <person name="Mavromatis K."/>
            <person name="Ivanova N."/>
            <person name="Brettin T."/>
            <person name="Detter J.C."/>
            <person name="Han C."/>
            <person name="Larimer F."/>
            <person name="Land M."/>
            <person name="Hauser L."/>
            <person name="Markowitz V."/>
            <person name="Cheng J.-F."/>
            <person name="Hugenholtz P."/>
            <person name="Woyke T."/>
            <person name="Wu D."/>
            <person name="Spring S."/>
            <person name="Lang E."/>
            <person name="Kopitz M."/>
            <person name="Brambilla E."/>
            <person name="Klenk H.-P."/>
            <person name="Eisen J.A."/>
        </authorList>
    </citation>
    <scope>NUCLEOTIDE SEQUENCE [LARGE SCALE GENOMIC DNA]</scope>
    <source>
        <strain evidence="3">ATCC 23117 / DSM 6794 / NBRC 15988 / NCIMB 1366 / Sio-4</strain>
    </source>
</reference>
<dbReference type="Proteomes" id="UP000006054">
    <property type="component" value="Chromosome"/>
</dbReference>
<feature type="transmembrane region" description="Helical" evidence="1">
    <location>
        <begin position="142"/>
        <end position="166"/>
    </location>
</feature>
<keyword evidence="1" id="KW-1133">Transmembrane helix</keyword>
<keyword evidence="1" id="KW-0472">Membrane</keyword>
<dbReference type="EMBL" id="CP003345">
    <property type="protein sequence ID" value="AFM06269.1"/>
    <property type="molecule type" value="Genomic_DNA"/>
</dbReference>
<gene>
    <name evidence="2" type="ordered locus">Fleli_3967</name>
</gene>
<dbReference type="STRING" id="880071.Fleli_3967"/>
<accession>I4AQN4</accession>
<dbReference type="AlphaFoldDB" id="I4AQN4"/>
<keyword evidence="1" id="KW-0812">Transmembrane</keyword>
<feature type="transmembrane region" description="Helical" evidence="1">
    <location>
        <begin position="12"/>
        <end position="36"/>
    </location>
</feature>
<feature type="transmembrane region" description="Helical" evidence="1">
    <location>
        <begin position="88"/>
        <end position="111"/>
    </location>
</feature>
<dbReference type="HOGENOM" id="CLU_1164514_0_0_10"/>
<protein>
    <submittedName>
        <fullName evidence="2">Uncharacterized protein</fullName>
    </submittedName>
</protein>
<evidence type="ECO:0000313" key="2">
    <source>
        <dbReference type="EMBL" id="AFM06269.1"/>
    </source>
</evidence>
<dbReference type="RefSeq" id="WP_014799692.1">
    <property type="nucleotide sequence ID" value="NC_018018.1"/>
</dbReference>
<evidence type="ECO:0000256" key="1">
    <source>
        <dbReference type="SAM" id="Phobius"/>
    </source>
</evidence>
<sequence precursor="true">MKKKVLNLSYYFWLFLVLVLIPIACSLFAEGILKLFFLKNQYILSLFQNGKLDYGFPYYISLALSLPTTMLVIIFLKNRFMLYDLEKNNVGTLFWIINACYLLTQHIQIYFFETWWKYGNYTRLKSLDIDLLENALVDYSNLYIYILPHLLNVFFLFFAIQILIWISDIEENFKRVRLILRKVFFTKEELEKIIDYKIIVPIDKEEEFKHEKEVLFKKSTYFTYLDYRQFHNKVQFEE</sequence>
<feature type="transmembrane region" description="Helical" evidence="1">
    <location>
        <begin position="56"/>
        <end position="76"/>
    </location>
</feature>
<dbReference type="KEGG" id="fli:Fleli_3967"/>
<name>I4AQN4_BERLS</name>
<organism evidence="2 3">
    <name type="scientific">Bernardetia litoralis (strain ATCC 23117 / DSM 6794 / NBRC 15988 / NCIMB 1366 / Fx l1 / Sio-4)</name>
    <name type="common">Flexibacter litoralis</name>
    <dbReference type="NCBI Taxonomy" id="880071"/>
    <lineage>
        <taxon>Bacteria</taxon>
        <taxon>Pseudomonadati</taxon>
        <taxon>Bacteroidota</taxon>
        <taxon>Cytophagia</taxon>
        <taxon>Cytophagales</taxon>
        <taxon>Bernardetiaceae</taxon>
        <taxon>Bernardetia</taxon>
    </lineage>
</organism>
<evidence type="ECO:0000313" key="3">
    <source>
        <dbReference type="Proteomes" id="UP000006054"/>
    </source>
</evidence>
<proteinExistence type="predicted"/>
<dbReference type="OrthoDB" id="9889687at2"/>
<keyword evidence="3" id="KW-1185">Reference proteome</keyword>